<dbReference type="SUPFAM" id="SSF48208">
    <property type="entry name" value="Six-hairpin glycosidases"/>
    <property type="match status" value="1"/>
</dbReference>
<dbReference type="Gene3D" id="1.50.10.10">
    <property type="match status" value="1"/>
</dbReference>
<dbReference type="AlphaFoldDB" id="A0A921JZT5"/>
<comment type="similarity">
    <text evidence="1">Belongs to the glycosyl hydrolase 8 (cellulase D) family.</text>
</comment>
<dbReference type="Pfam" id="PF01270">
    <property type="entry name" value="Glyco_hydro_8"/>
    <property type="match status" value="1"/>
</dbReference>
<feature type="transmembrane region" description="Helical" evidence="4">
    <location>
        <begin position="6"/>
        <end position="27"/>
    </location>
</feature>
<dbReference type="InterPro" id="IPR002037">
    <property type="entry name" value="Glyco_hydro_8"/>
</dbReference>
<protein>
    <submittedName>
        <fullName evidence="5">Beta-glucanase</fullName>
    </submittedName>
</protein>
<dbReference type="InterPro" id="IPR008928">
    <property type="entry name" value="6-hairpin_glycosidase_sf"/>
</dbReference>
<accession>A0A921JZT5</accession>
<comment type="caution">
    <text evidence="5">The sequence shown here is derived from an EMBL/GenBank/DDBJ whole genome shotgun (WGS) entry which is preliminary data.</text>
</comment>
<dbReference type="PRINTS" id="PR00735">
    <property type="entry name" value="GLHYDRLASE8"/>
</dbReference>
<sequence>MKHLKFIWIFLGLVSLIYVGTLTSVRFKNSNNVQYKIYEAWQQGYVVKQDKNQSFVNTSNNKAKPVALSEGQGYGLYITQKAGAKGWAKRKDFDSLLNYYLAHRDRIGKNNETQTALMKWRQSEKNGKWTSEDNSATDGDIFIAYSLHQAAKVWPKRAAYYKKLESNLTRDILKYEYNSQTQALTVGDWVTKKSHYDRLMRTSDVAPKFFEAFYQASGDKRWLSIKNTMLDRMTDLSRKQQAGLVPDFAWINTTNARPVKGKVVSSENDGDYYANACRVPMMLASSDDPRAQAVVSKIIKFFHGQGEIYAGYSLNGRPLKHYQSDSFKAPIFYANNVHKKKQDLREKKLFSKELTQKNYYDATLITMTALDTMNDKFAK</sequence>
<name>A0A921JZT5_9LACO</name>
<reference evidence="5" key="1">
    <citation type="journal article" date="2021" name="PeerJ">
        <title>Extensive microbial diversity within the chicken gut microbiome revealed by metagenomics and culture.</title>
        <authorList>
            <person name="Gilroy R."/>
            <person name="Ravi A."/>
            <person name="Getino M."/>
            <person name="Pursley I."/>
            <person name="Horton D.L."/>
            <person name="Alikhan N.F."/>
            <person name="Baker D."/>
            <person name="Gharbi K."/>
            <person name="Hall N."/>
            <person name="Watson M."/>
            <person name="Adriaenssens E.M."/>
            <person name="Foster-Nyarko E."/>
            <person name="Jarju S."/>
            <person name="Secka A."/>
            <person name="Antonio M."/>
            <person name="Oren A."/>
            <person name="Chaudhuri R.R."/>
            <person name="La Ragione R."/>
            <person name="Hildebrand F."/>
            <person name="Pallen M.J."/>
        </authorList>
    </citation>
    <scope>NUCLEOTIDE SEQUENCE</scope>
    <source>
        <strain evidence="5">CHK174-6876</strain>
    </source>
</reference>
<organism evidence="5 6">
    <name type="scientific">Ligilactobacillus acidipiscis</name>
    <dbReference type="NCBI Taxonomy" id="89059"/>
    <lineage>
        <taxon>Bacteria</taxon>
        <taxon>Bacillati</taxon>
        <taxon>Bacillota</taxon>
        <taxon>Bacilli</taxon>
        <taxon>Lactobacillales</taxon>
        <taxon>Lactobacillaceae</taxon>
        <taxon>Ligilactobacillus</taxon>
    </lineage>
</organism>
<evidence type="ECO:0000256" key="1">
    <source>
        <dbReference type="ARBA" id="ARBA00009209"/>
    </source>
</evidence>
<keyword evidence="4" id="KW-0812">Transmembrane</keyword>
<evidence type="ECO:0000313" key="6">
    <source>
        <dbReference type="Proteomes" id="UP000707535"/>
    </source>
</evidence>
<gene>
    <name evidence="5" type="ORF">K8V00_02690</name>
</gene>
<dbReference type="Proteomes" id="UP000707535">
    <property type="component" value="Unassembled WGS sequence"/>
</dbReference>
<evidence type="ECO:0000313" key="5">
    <source>
        <dbReference type="EMBL" id="HJE96504.1"/>
    </source>
</evidence>
<keyword evidence="4" id="KW-0472">Membrane</keyword>
<evidence type="ECO:0000256" key="2">
    <source>
        <dbReference type="ARBA" id="ARBA00022801"/>
    </source>
</evidence>
<evidence type="ECO:0000256" key="4">
    <source>
        <dbReference type="SAM" id="Phobius"/>
    </source>
</evidence>
<keyword evidence="3" id="KW-0326">Glycosidase</keyword>
<evidence type="ECO:0000256" key="3">
    <source>
        <dbReference type="ARBA" id="ARBA00023295"/>
    </source>
</evidence>
<keyword evidence="4" id="KW-1133">Transmembrane helix</keyword>
<dbReference type="GO" id="GO:0005975">
    <property type="term" value="P:carbohydrate metabolic process"/>
    <property type="evidence" value="ECO:0007669"/>
    <property type="project" value="InterPro"/>
</dbReference>
<reference evidence="5" key="2">
    <citation type="submission" date="2021-09" db="EMBL/GenBank/DDBJ databases">
        <authorList>
            <person name="Gilroy R."/>
        </authorList>
    </citation>
    <scope>NUCLEOTIDE SEQUENCE</scope>
    <source>
        <strain evidence="5">CHK174-6876</strain>
    </source>
</reference>
<dbReference type="GO" id="GO:0004553">
    <property type="term" value="F:hydrolase activity, hydrolyzing O-glycosyl compounds"/>
    <property type="evidence" value="ECO:0007669"/>
    <property type="project" value="InterPro"/>
</dbReference>
<dbReference type="InterPro" id="IPR012341">
    <property type="entry name" value="6hp_glycosidase-like_sf"/>
</dbReference>
<keyword evidence="2" id="KW-0378">Hydrolase</keyword>
<proteinExistence type="inferred from homology"/>
<dbReference type="EMBL" id="DYXG01000024">
    <property type="protein sequence ID" value="HJE96504.1"/>
    <property type="molecule type" value="Genomic_DNA"/>
</dbReference>